<reference evidence="2 3" key="1">
    <citation type="submission" date="2018-01" db="EMBL/GenBank/DDBJ databases">
        <title>Halomonas endophytica sp. nov., isolated from storage liquid in the stems of Populus euphratica.</title>
        <authorList>
            <person name="Chen C."/>
        </authorList>
    </citation>
    <scope>NUCLEOTIDE SEQUENCE [LARGE SCALE GENOMIC DNA]</scope>
    <source>
        <strain evidence="2 3">DSM 26881</strain>
    </source>
</reference>
<keyword evidence="1" id="KW-0175">Coiled coil</keyword>
<evidence type="ECO:0000313" key="3">
    <source>
        <dbReference type="Proteomes" id="UP000235346"/>
    </source>
</evidence>
<keyword evidence="3" id="KW-1185">Reference proteome</keyword>
<accession>A0A2N7TUA2</accession>
<dbReference type="RefSeq" id="WP_102626146.1">
    <property type="nucleotide sequence ID" value="NZ_PDOH01000028.1"/>
</dbReference>
<protein>
    <submittedName>
        <fullName evidence="2">Uncharacterized protein</fullName>
    </submittedName>
</protein>
<proteinExistence type="predicted"/>
<evidence type="ECO:0000256" key="1">
    <source>
        <dbReference type="SAM" id="Coils"/>
    </source>
</evidence>
<evidence type="ECO:0000313" key="2">
    <source>
        <dbReference type="EMBL" id="PMR71728.1"/>
    </source>
</evidence>
<comment type="caution">
    <text evidence="2">The sequence shown here is derived from an EMBL/GenBank/DDBJ whole genome shotgun (WGS) entry which is preliminary data.</text>
</comment>
<organism evidence="2 3">
    <name type="scientific">Halomonas heilongjiangensis</name>
    <dbReference type="NCBI Taxonomy" id="1387883"/>
    <lineage>
        <taxon>Bacteria</taxon>
        <taxon>Pseudomonadati</taxon>
        <taxon>Pseudomonadota</taxon>
        <taxon>Gammaproteobacteria</taxon>
        <taxon>Oceanospirillales</taxon>
        <taxon>Halomonadaceae</taxon>
        <taxon>Halomonas</taxon>
    </lineage>
</organism>
<dbReference type="AlphaFoldDB" id="A0A2N7TUA2"/>
<dbReference type="Proteomes" id="UP000235346">
    <property type="component" value="Unassembled WGS sequence"/>
</dbReference>
<feature type="coiled-coil region" evidence="1">
    <location>
        <begin position="27"/>
        <end position="54"/>
    </location>
</feature>
<dbReference type="OrthoDB" id="141827at2"/>
<gene>
    <name evidence="2" type="ORF">C1H66_01440</name>
</gene>
<name>A0A2N7TUA2_9GAMM</name>
<dbReference type="EMBL" id="PNRE01000009">
    <property type="protein sequence ID" value="PMR71728.1"/>
    <property type="molecule type" value="Genomic_DNA"/>
</dbReference>
<sequence>MTDKEKAELDAVIGALEHQIMGLGITLSKAGSKLDDLQGEIERLKALRDGKRFELQASLDFAHELPGFIESIPYSVRGRVIKLAQELEETGDALLAKLWQETRSLLLYDAIYDDVDSEYDLPSPMLSRVIRGCVDHSGQVPMGADRDSLLRECPGILDAIESAYQKHAVGQLGT</sequence>